<dbReference type="InParanoid" id="A0A1B7N444"/>
<dbReference type="STRING" id="1314800.A0A1B7N444"/>
<accession>A0A1B7N444</accession>
<gene>
    <name evidence="1" type="ORF">K503DRAFT_865292</name>
</gene>
<organism evidence="1 2">
    <name type="scientific">Rhizopogon vinicolor AM-OR11-026</name>
    <dbReference type="NCBI Taxonomy" id="1314800"/>
    <lineage>
        <taxon>Eukaryota</taxon>
        <taxon>Fungi</taxon>
        <taxon>Dikarya</taxon>
        <taxon>Basidiomycota</taxon>
        <taxon>Agaricomycotina</taxon>
        <taxon>Agaricomycetes</taxon>
        <taxon>Agaricomycetidae</taxon>
        <taxon>Boletales</taxon>
        <taxon>Suillineae</taxon>
        <taxon>Rhizopogonaceae</taxon>
        <taxon>Rhizopogon</taxon>
    </lineage>
</organism>
<evidence type="ECO:0000313" key="2">
    <source>
        <dbReference type="Proteomes" id="UP000092154"/>
    </source>
</evidence>
<reference evidence="1 2" key="1">
    <citation type="submission" date="2016-06" db="EMBL/GenBank/DDBJ databases">
        <title>Comparative genomics of the ectomycorrhizal sister species Rhizopogon vinicolor and Rhizopogon vesiculosus (Basidiomycota: Boletales) reveals a divergence of the mating type B locus.</title>
        <authorList>
            <consortium name="DOE Joint Genome Institute"/>
            <person name="Mujic A.B."/>
            <person name="Kuo A."/>
            <person name="Tritt A."/>
            <person name="Lipzen A."/>
            <person name="Chen C."/>
            <person name="Johnson J."/>
            <person name="Sharma A."/>
            <person name="Barry K."/>
            <person name="Grigoriev I.V."/>
            <person name="Spatafora J.W."/>
        </authorList>
    </citation>
    <scope>NUCLEOTIDE SEQUENCE [LARGE SCALE GENOMIC DNA]</scope>
    <source>
        <strain evidence="1 2">AM-OR11-026</strain>
    </source>
</reference>
<dbReference type="AlphaFoldDB" id="A0A1B7N444"/>
<keyword evidence="2" id="KW-1185">Reference proteome</keyword>
<sequence length="153" mass="17127">MSEAIRLTNTYDSFTQLGERVHVTLRTQLGDLSRLNAQKAVCLQFLEAMEQHLNIIPPAERHVIQVGVDYMIHELEAAATISSDSPDADPISLGDALPNYITVTPASSVVDCLNSTYHRLPPLYMWMKSRLMMRSMVESMSFTLTTEDAPEPD</sequence>
<dbReference type="OrthoDB" id="2686689at2759"/>
<feature type="non-terminal residue" evidence="1">
    <location>
        <position position="1"/>
    </location>
</feature>
<proteinExistence type="predicted"/>
<evidence type="ECO:0000313" key="1">
    <source>
        <dbReference type="EMBL" id="OAX39623.1"/>
    </source>
</evidence>
<name>A0A1B7N444_9AGAM</name>
<protein>
    <submittedName>
        <fullName evidence="1">Uncharacterized protein</fullName>
    </submittedName>
</protein>
<dbReference type="EMBL" id="KV448243">
    <property type="protein sequence ID" value="OAX39623.1"/>
    <property type="molecule type" value="Genomic_DNA"/>
</dbReference>
<dbReference type="Proteomes" id="UP000092154">
    <property type="component" value="Unassembled WGS sequence"/>
</dbReference>